<organism evidence="1 2">
    <name type="scientific">Pseudomonas koreensis</name>
    <dbReference type="NCBI Taxonomy" id="198620"/>
    <lineage>
        <taxon>Bacteria</taxon>
        <taxon>Pseudomonadati</taxon>
        <taxon>Pseudomonadota</taxon>
        <taxon>Gammaproteobacteria</taxon>
        <taxon>Pseudomonadales</taxon>
        <taxon>Pseudomonadaceae</taxon>
        <taxon>Pseudomonas</taxon>
    </lineage>
</organism>
<name>A0A4Q4L347_9PSED</name>
<dbReference type="RefSeq" id="WP_129998870.1">
    <property type="nucleotide sequence ID" value="NZ_SEUB01000005.1"/>
</dbReference>
<accession>A0A4Q4L347</accession>
<protein>
    <recommendedName>
        <fullName evidence="3">Delta-60 repeat domain-containing protein</fullName>
    </recommendedName>
</protein>
<gene>
    <name evidence="1" type="ORF">EVS84_14810</name>
</gene>
<evidence type="ECO:0008006" key="3">
    <source>
        <dbReference type="Google" id="ProtNLM"/>
    </source>
</evidence>
<dbReference type="EMBL" id="SEUB01000005">
    <property type="protein sequence ID" value="RYM41167.1"/>
    <property type="molecule type" value="Genomic_DNA"/>
</dbReference>
<dbReference type="Proteomes" id="UP000291107">
    <property type="component" value="Unassembled WGS sequence"/>
</dbReference>
<proteinExistence type="predicted"/>
<comment type="caution">
    <text evidence="1">The sequence shown here is derived from an EMBL/GenBank/DDBJ whole genome shotgun (WGS) entry which is preliminary data.</text>
</comment>
<evidence type="ECO:0000313" key="2">
    <source>
        <dbReference type="Proteomes" id="UP000291107"/>
    </source>
</evidence>
<evidence type="ECO:0000313" key="1">
    <source>
        <dbReference type="EMBL" id="RYM41167.1"/>
    </source>
</evidence>
<reference evidence="1 2" key="1">
    <citation type="submission" date="2019-02" db="EMBL/GenBank/DDBJ databases">
        <title>Genome of Pseudomonas korensis isolated from heavy metal contaminated environment.</title>
        <authorList>
            <person name="Ayangbenro A.S."/>
            <person name="Babalola O."/>
        </authorList>
    </citation>
    <scope>NUCLEOTIDE SEQUENCE [LARGE SCALE GENOMIC DNA]</scope>
    <source>
        <strain evidence="1 2">AB36</strain>
    </source>
</reference>
<sequence length="432" mass="45880">MADANAPKVPFPGDLDPDFGQRSLAVPGMIKTVVESIAVMTSEKILVCVSALDAKGLWHLYLWRLLANGDSDPAFGSDGCKPIEFEVAEPTKGVEIIAYGGGAFLLTGSEQDSQGNWKLFVALFRNEGDLLDLDFGDSKTGRFFFKSTVPAVEHASQCQLALAKSNPEAGEVDRVISVIVKGGVAVMACYLFDGTLWDGFADKGWFVVTLPEHQINVKGVRVLPNGRSLIYGWTVGVQKGFVIAIDSVGKPVPSFGKNGVVLLDSSVVSDSRESALHHIVPLSDGCVLVGFASVVPSGEPEQEPRQHGIMIKIDLDGQIDQKFKTVFTDPVDSKDLHSFINAFPVDGTAAGSIVGVGQKTGSAGRLLARSYGADDGDVDSSFIKDGGNCNPWHPIAACLHGQGVVIGGIDNPEVKLRRILVNRPVNSQPPAG</sequence>
<dbReference type="AlphaFoldDB" id="A0A4Q4L347"/>